<gene>
    <name evidence="1" type="ORF">SI7747_04004448</name>
</gene>
<proteinExistence type="predicted"/>
<sequence>MINRKWIWSLGKTKTSPLLRIFAIRSGQGPWSSLWEIVDVDCGDRECCSCHGDLEETEDEAFT</sequence>
<protein>
    <submittedName>
        <fullName evidence="1">Uncharacterized protein</fullName>
    </submittedName>
</protein>
<keyword evidence="2" id="KW-1185">Reference proteome</keyword>
<name>A0A7I8IJH6_SPIIN</name>
<evidence type="ECO:0000313" key="1">
    <source>
        <dbReference type="EMBL" id="CAA2618281.1"/>
    </source>
</evidence>
<dbReference type="EMBL" id="LR743591">
    <property type="protein sequence ID" value="CAA2618281.1"/>
    <property type="molecule type" value="Genomic_DNA"/>
</dbReference>
<accession>A0A7I8IJH6</accession>
<evidence type="ECO:0000313" key="2">
    <source>
        <dbReference type="Proteomes" id="UP001189122"/>
    </source>
</evidence>
<dbReference type="EMBL" id="CACRZD030000004">
    <property type="protein sequence ID" value="CAA6657998.1"/>
    <property type="molecule type" value="Genomic_DNA"/>
</dbReference>
<dbReference type="Proteomes" id="UP001189122">
    <property type="component" value="Unassembled WGS sequence"/>
</dbReference>
<dbReference type="AlphaFoldDB" id="A0A7I8IJH6"/>
<reference evidence="1 2" key="1">
    <citation type="submission" date="2019-12" db="EMBL/GenBank/DDBJ databases">
        <authorList>
            <person name="Scholz U."/>
            <person name="Mascher M."/>
            <person name="Fiebig A."/>
        </authorList>
    </citation>
    <scope>NUCLEOTIDE SEQUENCE</scope>
</reference>
<organism evidence="1">
    <name type="scientific">Spirodela intermedia</name>
    <name type="common">Intermediate duckweed</name>
    <dbReference type="NCBI Taxonomy" id="51605"/>
    <lineage>
        <taxon>Eukaryota</taxon>
        <taxon>Viridiplantae</taxon>
        <taxon>Streptophyta</taxon>
        <taxon>Embryophyta</taxon>
        <taxon>Tracheophyta</taxon>
        <taxon>Spermatophyta</taxon>
        <taxon>Magnoliopsida</taxon>
        <taxon>Liliopsida</taxon>
        <taxon>Araceae</taxon>
        <taxon>Lemnoideae</taxon>
        <taxon>Spirodela</taxon>
    </lineage>
</organism>